<dbReference type="PANTHER" id="PTHR32305:SF15">
    <property type="entry name" value="PROTEIN RHSA-RELATED"/>
    <property type="match status" value="1"/>
</dbReference>
<feature type="region of interest" description="Disordered" evidence="2">
    <location>
        <begin position="358"/>
        <end position="385"/>
    </location>
</feature>
<dbReference type="NCBIfam" id="TIGR01643">
    <property type="entry name" value="YD_repeat_2x"/>
    <property type="match status" value="12"/>
</dbReference>
<sequence length="2176" mass="241963">MGTSNYSGENIEWHQKKIREYFDECFNTIYNPFLCMSDTLLIPSLLDFINDETHTGPEAESAKAFLNDQQITIVAMITDCVQQLQSMMQKGGFAGLVPLLDDFLADLSEDESQDPVIKTQHLKKVIEDFANYNTIFNEVHPKVTEIRNKANSIVSGCDVISINELINPDSAASVRAFDDFATRDKASGFVPEFNQKFLTFHEEHSNDIAGSTFKQLLDDIVRLLKSIIDGMNKGTFDITRYEETKGNIRWIDPKDVEGLEAYLRTYKLYLQGLVDRCQVYKYDPVNMSSGNYINDRTDLEVGTDTKITFRRFYNARSEFKGAMGRGWSCNSDVHLYKEDNGDIRAIYIDGREGIYRKPENSKAAQKENTPELTFDGEEGATNKSSSVSETYYEIHGEPGKLVEDNYGYKLIREDLSYEEYDKDGYLVAKGDNTGENTRYTLGVFTKNDDNGESIRYALPVKIETKEGSYISLSYNEDGILTRVSTSQGKNVTYGYEKREDEYFLTAATYPNGSTRRYTYNEEGLIHKVISPDGIIALTNEYDEQRRVIHQIFPDGGEMSYSYDDEKNITTATEQNGLKVEYLSDERGRHTGTRYIGLSDDYASQDVENGKNIIEEKYTYNERNQKTSVTDKNGHTVRFSYDNRGNLTKIVGPEGLSESYTYDAEGRLIAKKDSEGNSYRFIYDFDGNLYCVTDPLGNRTKYDYKDGRVVRIRDAENNAISVTYDEKGNISSITDKVGVTTRYICDNSGRVTKTIDAEGNVTSYTMDESDNITSVTDPLGNTTSYTYNAADLLTEVINPDGTTRRWDYNEIGHLAFYTDESDHTTAIRYNTSWKEESITLPNGGMMHYDYDLLGNLVKITDPMGRKTVYSHDNNGNVLTVGTEINKEENDGTLTETIIKNSYTYDKLGRIKTETDGEGNTTTYDYDKNGNLTCKTDALGGKTCYEYDALGRVIKVTDAIGREESCTYDKNGNIKTVTDAAGVVTENHYEKGRLLKVTQRSADNEAPEIIINEFEYDSCGRICKQVERDGFTLFYEYDKAGRANKVTGSNGRVMVYSYDSMGRVIETDDCGTITKYRYTGTGKLSSVIDALGNETRYTYNDLDLLSSVERAEGTIENEITDDNFPQVDGKGHITVYEHDLSGKLVSVTDALGQKDIYRYDESGELISQIDRDGNETVYTRDKNGNITGIKYADGNEVRYSYSAINLLKEVQDKIGLTKIESDIVGRTISVTDSDGQRVGYEYGPYDEKTAIVYPDGKRAEYHYDAFRRLIELKDTNAQESINYEYDTIGRLRKRAFPGGASVVYDYYQGGLLKKLTGTDRDGLLDKYEYAYNEKGNRTQIKRYRRDLKDVSGVYDYAYDELGRLSESRKDGAVQSSYSYDAFGNRKALVSDGVSATYSYDIIDRLISKKEESTANVSSGDLLPVITSYSYDNRGNLIEERQGDAISKIYRFDAAGKMVTAVNAKDGEAEYVYDALGHRVGVKENGRLIKELRDHTFTGDNILQRSYENITEDYMFDGNICSVSRNNENIYMLNDELGSPVYLTGTDGKAISAFSYDDFGKRKRASYEKKENILYPIAFTGYQEDRISGLCYAQARYYSPDNGRFISEDIVRGVPTMPDTVNHYLYCLNDPKVYVDKDGAFLHILAGAAAGALTGAVVAGVHSVLTEGHVDWAAVGGAAIGGAVTGAVVTACPAAAPAAVGALGGGTTSLATGILKGESAGQIAKDTVIGTVTGAIGGKLFQGIGATVGKSVFNSVGKYVGYTAGKVASESVTSALGGGTINMGMNAISHLVQGKKYGFGDAAKDFGIGMADGVAGYATHRASSFGFNKLASMAERTNTGKTINSLADKASARIGSTYERFANTRAGSLITKGTWRVAQGLAKIDYKINDYANTKYNKFTGAMKNLAKLSSPLLTKVGAGKLANMMCQGENGVLPSECSSELDYKSQLKLEEYYKKNAGNLTDSQKAKLVSDLKELYSETSKMERGDVTVPEDPRDVAGIRKIRNMERYNPAYKWESDDTVPATRRMEVLKAGEQFDRLGSPTGSCVGHVGDDGSCATIKERSVPYHFEGDDVTQEPSYHRYEARQDFTRANLEKAIDNSLYSNDTKVQMHDRLDTYYSEAEGRYGKGDGLATGEIAEMFNKTTGSTGGGLQSDMPFNMNELKSIGMIKEVPKRVYANR</sequence>
<gene>
    <name evidence="5" type="ORF">SAMN02910451_02678</name>
</gene>
<dbReference type="InterPro" id="IPR006530">
    <property type="entry name" value="YD"/>
</dbReference>
<accession>A0A1G5G2L0</accession>
<proteinExistence type="predicted"/>
<dbReference type="InterPro" id="IPR050708">
    <property type="entry name" value="T6SS_VgrG/RHS"/>
</dbReference>
<feature type="compositionally biased region" description="Basic and acidic residues" evidence="2">
    <location>
        <begin position="358"/>
        <end position="369"/>
    </location>
</feature>
<keyword evidence="1" id="KW-0677">Repeat</keyword>
<dbReference type="InterPro" id="IPR045351">
    <property type="entry name" value="DUF6531"/>
</dbReference>
<dbReference type="RefSeq" id="WP_074463096.1">
    <property type="nucleotide sequence ID" value="NZ_FMUR01000018.1"/>
</dbReference>
<evidence type="ECO:0000259" key="3">
    <source>
        <dbReference type="Pfam" id="PF20148"/>
    </source>
</evidence>
<dbReference type="OrthoDB" id="9815752at2"/>
<organism evidence="5 6">
    <name type="scientific">Butyrivibrio hungatei</name>
    <dbReference type="NCBI Taxonomy" id="185008"/>
    <lineage>
        <taxon>Bacteria</taxon>
        <taxon>Bacillati</taxon>
        <taxon>Bacillota</taxon>
        <taxon>Clostridia</taxon>
        <taxon>Lachnospirales</taxon>
        <taxon>Lachnospiraceae</taxon>
        <taxon>Butyrivibrio</taxon>
    </lineage>
</organism>
<feature type="domain" description="Teneurin-like YD-shell" evidence="4">
    <location>
        <begin position="632"/>
        <end position="687"/>
    </location>
</feature>
<dbReference type="Gene3D" id="2.180.10.10">
    <property type="entry name" value="RHS repeat-associated core"/>
    <property type="match status" value="5"/>
</dbReference>
<dbReference type="InterPro" id="IPR022385">
    <property type="entry name" value="Rhs_assc_core"/>
</dbReference>
<dbReference type="EMBL" id="FMUR01000018">
    <property type="protein sequence ID" value="SCY45806.1"/>
    <property type="molecule type" value="Genomic_DNA"/>
</dbReference>
<keyword evidence="6" id="KW-1185">Reference proteome</keyword>
<protein>
    <submittedName>
        <fullName evidence="5">RHS repeat-associated core domain-containing protein</fullName>
    </submittedName>
</protein>
<dbReference type="Pfam" id="PF20148">
    <property type="entry name" value="DUF6531"/>
    <property type="match status" value="1"/>
</dbReference>
<feature type="domain" description="Teneurin-like YD-shell" evidence="4">
    <location>
        <begin position="1326"/>
        <end position="1628"/>
    </location>
</feature>
<evidence type="ECO:0000313" key="6">
    <source>
        <dbReference type="Proteomes" id="UP000183047"/>
    </source>
</evidence>
<feature type="domain" description="Teneurin-like YD-shell" evidence="4">
    <location>
        <begin position="941"/>
        <end position="1041"/>
    </location>
</feature>
<dbReference type="InterPro" id="IPR056823">
    <property type="entry name" value="TEN-like_YD-shell"/>
</dbReference>
<feature type="domain" description="DUF6531" evidence="3">
    <location>
        <begin position="283"/>
        <end position="352"/>
    </location>
</feature>
<name>A0A1G5G2L0_9FIRM</name>
<dbReference type="Proteomes" id="UP000183047">
    <property type="component" value="Unassembled WGS sequence"/>
</dbReference>
<feature type="domain" description="Teneurin-like YD-shell" evidence="4">
    <location>
        <begin position="1051"/>
        <end position="1198"/>
    </location>
</feature>
<reference evidence="6" key="1">
    <citation type="submission" date="2016-10" db="EMBL/GenBank/DDBJ databases">
        <authorList>
            <person name="Varghese N."/>
            <person name="Submissions S."/>
        </authorList>
    </citation>
    <scope>NUCLEOTIDE SEQUENCE [LARGE SCALE GENOMIC DNA]</scope>
    <source>
        <strain evidence="6">XBD2006</strain>
    </source>
</reference>
<dbReference type="Pfam" id="PF25023">
    <property type="entry name" value="TEN_YD-shell"/>
    <property type="match status" value="4"/>
</dbReference>
<evidence type="ECO:0000259" key="4">
    <source>
        <dbReference type="Pfam" id="PF25023"/>
    </source>
</evidence>
<evidence type="ECO:0000256" key="2">
    <source>
        <dbReference type="SAM" id="MobiDB-lite"/>
    </source>
</evidence>
<dbReference type="Pfam" id="PF05593">
    <property type="entry name" value="RHS_repeat"/>
    <property type="match status" value="4"/>
</dbReference>
<evidence type="ECO:0000256" key="1">
    <source>
        <dbReference type="ARBA" id="ARBA00022737"/>
    </source>
</evidence>
<evidence type="ECO:0000313" key="5">
    <source>
        <dbReference type="EMBL" id="SCY45806.1"/>
    </source>
</evidence>
<dbReference type="NCBIfam" id="TIGR03696">
    <property type="entry name" value="Rhs_assc_core"/>
    <property type="match status" value="1"/>
</dbReference>
<dbReference type="PANTHER" id="PTHR32305">
    <property type="match status" value="1"/>
</dbReference>
<dbReference type="InterPro" id="IPR031325">
    <property type="entry name" value="RHS_repeat"/>
</dbReference>